<feature type="non-terminal residue" evidence="2">
    <location>
        <position position="1"/>
    </location>
</feature>
<accession>A0A133PRS2</accession>
<dbReference type="EMBL" id="LRQG01000275">
    <property type="protein sequence ID" value="KXA31504.1"/>
    <property type="molecule type" value="Genomic_DNA"/>
</dbReference>
<keyword evidence="3" id="KW-1185">Reference proteome</keyword>
<evidence type="ECO:0000256" key="1">
    <source>
        <dbReference type="SAM" id="MobiDB-lite"/>
    </source>
</evidence>
<comment type="caution">
    <text evidence="2">The sequence shown here is derived from an EMBL/GenBank/DDBJ whole genome shotgun (WGS) entry which is preliminary data.</text>
</comment>
<name>A0A133PRS2_9BACT</name>
<reference evidence="3" key="1">
    <citation type="submission" date="2016-01" db="EMBL/GenBank/DDBJ databases">
        <authorList>
            <person name="Mitreva M."/>
            <person name="Pepin K.H."/>
            <person name="Mihindukulasuriya K.A."/>
            <person name="Fulton R."/>
            <person name="Fronick C."/>
            <person name="O'Laughlin M."/>
            <person name="Miner T."/>
            <person name="Herter B."/>
            <person name="Rosa B.A."/>
            <person name="Cordes M."/>
            <person name="Tomlinson C."/>
            <person name="Wollam A."/>
            <person name="Palsikar V.B."/>
            <person name="Mardis E.R."/>
            <person name="Wilson R.K."/>
        </authorList>
    </citation>
    <scope>NUCLEOTIDE SEQUENCE [LARGE SCALE GENOMIC DNA]</scope>
    <source>
        <strain evidence="3">MJR7716</strain>
    </source>
</reference>
<feature type="region of interest" description="Disordered" evidence="1">
    <location>
        <begin position="18"/>
        <end position="40"/>
    </location>
</feature>
<protein>
    <submittedName>
        <fullName evidence="2">Uncharacterized protein</fullName>
    </submittedName>
</protein>
<gene>
    <name evidence="2" type="ORF">HMPREF3226_02903</name>
</gene>
<dbReference type="Proteomes" id="UP000070533">
    <property type="component" value="Unassembled WGS sequence"/>
</dbReference>
<organism evidence="2 3">
    <name type="scientific">Prevotella corporis</name>
    <dbReference type="NCBI Taxonomy" id="28128"/>
    <lineage>
        <taxon>Bacteria</taxon>
        <taxon>Pseudomonadati</taxon>
        <taxon>Bacteroidota</taxon>
        <taxon>Bacteroidia</taxon>
        <taxon>Bacteroidales</taxon>
        <taxon>Prevotellaceae</taxon>
        <taxon>Prevotella</taxon>
    </lineage>
</organism>
<sequence>ELHTFKDTTKRDFVSYDKSTKNKGDEQGLGGNSFAEASYH</sequence>
<dbReference type="AlphaFoldDB" id="A0A133PRS2"/>
<evidence type="ECO:0000313" key="3">
    <source>
        <dbReference type="Proteomes" id="UP000070533"/>
    </source>
</evidence>
<proteinExistence type="predicted"/>
<dbReference type="PATRIC" id="fig|28128.5.peg.2994"/>
<evidence type="ECO:0000313" key="2">
    <source>
        <dbReference type="EMBL" id="KXA31504.1"/>
    </source>
</evidence>